<name>A0A7J0FKS0_9ERIC</name>
<evidence type="ECO:0000313" key="1">
    <source>
        <dbReference type="EMBL" id="GFY99270.1"/>
    </source>
</evidence>
<protein>
    <submittedName>
        <fullName evidence="1">Uncharacterized protein</fullName>
    </submittedName>
</protein>
<dbReference type="Proteomes" id="UP000585474">
    <property type="component" value="Unassembled WGS sequence"/>
</dbReference>
<dbReference type="EMBL" id="BJWL01000013">
    <property type="protein sequence ID" value="GFY99270.1"/>
    <property type="molecule type" value="Genomic_DNA"/>
</dbReference>
<sequence>MVMYGDAEDIGGADCWQRLVTLLTSKGKIWVEKVEGYDCWQRLVTLLTSKGKIWVEKVEG</sequence>
<comment type="caution">
    <text evidence="1">The sequence shown here is derived from an EMBL/GenBank/DDBJ whole genome shotgun (WGS) entry which is preliminary data.</text>
</comment>
<organism evidence="1 2">
    <name type="scientific">Actinidia rufa</name>
    <dbReference type="NCBI Taxonomy" id="165716"/>
    <lineage>
        <taxon>Eukaryota</taxon>
        <taxon>Viridiplantae</taxon>
        <taxon>Streptophyta</taxon>
        <taxon>Embryophyta</taxon>
        <taxon>Tracheophyta</taxon>
        <taxon>Spermatophyta</taxon>
        <taxon>Magnoliopsida</taxon>
        <taxon>eudicotyledons</taxon>
        <taxon>Gunneridae</taxon>
        <taxon>Pentapetalae</taxon>
        <taxon>asterids</taxon>
        <taxon>Ericales</taxon>
        <taxon>Actinidiaceae</taxon>
        <taxon>Actinidia</taxon>
    </lineage>
</organism>
<evidence type="ECO:0000313" key="2">
    <source>
        <dbReference type="Proteomes" id="UP000585474"/>
    </source>
</evidence>
<dbReference type="AlphaFoldDB" id="A0A7J0FKS0"/>
<accession>A0A7J0FKS0</accession>
<proteinExistence type="predicted"/>
<keyword evidence="2" id="KW-1185">Reference proteome</keyword>
<reference evidence="1 2" key="1">
    <citation type="submission" date="2019-07" db="EMBL/GenBank/DDBJ databases">
        <title>De Novo Assembly of kiwifruit Actinidia rufa.</title>
        <authorList>
            <person name="Sugita-Konishi S."/>
            <person name="Sato K."/>
            <person name="Mori E."/>
            <person name="Abe Y."/>
            <person name="Kisaki G."/>
            <person name="Hamano K."/>
            <person name="Suezawa K."/>
            <person name="Otani M."/>
            <person name="Fukuda T."/>
            <person name="Manabe T."/>
            <person name="Gomi K."/>
            <person name="Tabuchi M."/>
            <person name="Akimitsu K."/>
            <person name="Kataoka I."/>
        </authorList>
    </citation>
    <scope>NUCLEOTIDE SEQUENCE [LARGE SCALE GENOMIC DNA]</scope>
    <source>
        <strain evidence="2">cv. Fuchu</strain>
    </source>
</reference>
<gene>
    <name evidence="1" type="ORF">Acr_13g0006710</name>
</gene>